<reference evidence="1 3" key="2">
    <citation type="journal article" date="2017" name="Front. Plant Sci.">
        <title>Gene Classification and Mining of Molecular Markers Useful in Red Clover (Trifolium pratense) Breeding.</title>
        <authorList>
            <person name="Istvanek J."/>
            <person name="Dluhosova J."/>
            <person name="Dluhos P."/>
            <person name="Patkova L."/>
            <person name="Nedelnik J."/>
            <person name="Repkova J."/>
        </authorList>
    </citation>
    <scope>NUCLEOTIDE SEQUENCE [LARGE SCALE GENOMIC DNA]</scope>
    <source>
        <strain evidence="3">cv. Tatra</strain>
        <tissue evidence="1">Young leaves</tissue>
    </source>
</reference>
<comment type="caution">
    <text evidence="1">The sequence shown here is derived from an EMBL/GenBank/DDBJ whole genome shotgun (WGS) entry which is preliminary data.</text>
</comment>
<dbReference type="ExpressionAtlas" id="A0A2K3LMQ7">
    <property type="expression patterns" value="baseline"/>
</dbReference>
<evidence type="ECO:0000313" key="2">
    <source>
        <dbReference type="EMBL" id="PNX85046.1"/>
    </source>
</evidence>
<dbReference type="AlphaFoldDB" id="A0A2K3LMQ7"/>
<protein>
    <submittedName>
        <fullName evidence="1">Vam6/Vps39-like protein</fullName>
    </submittedName>
</protein>
<accession>A0A2K3LMQ7</accession>
<organism evidence="1 3">
    <name type="scientific">Trifolium pratense</name>
    <name type="common">Red clover</name>
    <dbReference type="NCBI Taxonomy" id="57577"/>
    <lineage>
        <taxon>Eukaryota</taxon>
        <taxon>Viridiplantae</taxon>
        <taxon>Streptophyta</taxon>
        <taxon>Embryophyta</taxon>
        <taxon>Tracheophyta</taxon>
        <taxon>Spermatophyta</taxon>
        <taxon>Magnoliopsida</taxon>
        <taxon>eudicotyledons</taxon>
        <taxon>Gunneridae</taxon>
        <taxon>Pentapetalae</taxon>
        <taxon>rosids</taxon>
        <taxon>fabids</taxon>
        <taxon>Fabales</taxon>
        <taxon>Fabaceae</taxon>
        <taxon>Papilionoideae</taxon>
        <taxon>50 kb inversion clade</taxon>
        <taxon>NPAAA clade</taxon>
        <taxon>Hologalegina</taxon>
        <taxon>IRL clade</taxon>
        <taxon>Trifolieae</taxon>
        <taxon>Trifolium</taxon>
    </lineage>
</organism>
<dbReference type="Proteomes" id="UP000236291">
    <property type="component" value="Unassembled WGS sequence"/>
</dbReference>
<sequence length="105" mass="11957">MTYNKCAYDCLELVSNFNGKFEESQSYGSKLLLGCSDGSLRIYSPKTESCSSDRSKPCLRRNLLVSRRSLLFQWKLLNPESSFYQSIAFHRLSSLETIAVITKAK</sequence>
<feature type="non-terminal residue" evidence="1">
    <location>
        <position position="105"/>
    </location>
</feature>
<dbReference type="STRING" id="57577.A0A2K3LMQ7"/>
<dbReference type="EMBL" id="ASHM01047846">
    <property type="protein sequence ID" value="PNX85046.1"/>
    <property type="molecule type" value="Genomic_DNA"/>
</dbReference>
<name>A0A2K3LMQ7_TRIPR</name>
<gene>
    <name evidence="1" type="ORF">L195_g035803</name>
    <name evidence="2" type="ORF">L195_g041111</name>
</gene>
<evidence type="ECO:0000313" key="3">
    <source>
        <dbReference type="Proteomes" id="UP000236291"/>
    </source>
</evidence>
<dbReference type="EMBL" id="ASHM01036693">
    <property type="protein sequence ID" value="PNX79814.1"/>
    <property type="molecule type" value="Genomic_DNA"/>
</dbReference>
<evidence type="ECO:0000313" key="1">
    <source>
        <dbReference type="EMBL" id="PNX79814.1"/>
    </source>
</evidence>
<proteinExistence type="predicted"/>
<reference evidence="1 3" key="1">
    <citation type="journal article" date="2014" name="Am. J. Bot.">
        <title>Genome assembly and annotation for red clover (Trifolium pratense; Fabaceae).</title>
        <authorList>
            <person name="Istvanek J."/>
            <person name="Jaros M."/>
            <person name="Krenek A."/>
            <person name="Repkova J."/>
        </authorList>
    </citation>
    <scope>NUCLEOTIDE SEQUENCE [LARGE SCALE GENOMIC DNA]</scope>
    <source>
        <strain evidence="3">cv. Tatra</strain>
        <tissue evidence="1">Young leaves</tissue>
    </source>
</reference>